<comment type="caution">
    <text evidence="1">The sequence shown here is derived from an EMBL/GenBank/DDBJ whole genome shotgun (WGS) entry which is preliminary data.</text>
</comment>
<name>A0ABQ8U2E8_9EUKA</name>
<dbReference type="EMBL" id="JAPMOS010000264">
    <property type="protein sequence ID" value="KAJ4453415.1"/>
    <property type="molecule type" value="Genomic_DNA"/>
</dbReference>
<evidence type="ECO:0000313" key="1">
    <source>
        <dbReference type="EMBL" id="KAJ4453415.1"/>
    </source>
</evidence>
<evidence type="ECO:0000313" key="2">
    <source>
        <dbReference type="Proteomes" id="UP001141327"/>
    </source>
</evidence>
<accession>A0ABQ8U2E8</accession>
<protein>
    <submittedName>
        <fullName evidence="1">Uncharacterized protein</fullName>
    </submittedName>
</protein>
<organism evidence="1 2">
    <name type="scientific">Paratrimastix pyriformis</name>
    <dbReference type="NCBI Taxonomy" id="342808"/>
    <lineage>
        <taxon>Eukaryota</taxon>
        <taxon>Metamonada</taxon>
        <taxon>Preaxostyla</taxon>
        <taxon>Paratrimastigidae</taxon>
        <taxon>Paratrimastix</taxon>
    </lineage>
</organism>
<keyword evidence="2" id="KW-1185">Reference proteome</keyword>
<dbReference type="Proteomes" id="UP001141327">
    <property type="component" value="Unassembled WGS sequence"/>
</dbReference>
<proteinExistence type="predicted"/>
<gene>
    <name evidence="1" type="ORF">PAPYR_12117</name>
</gene>
<sequence length="193" mass="20879">MCSCVMRANCKHERHGTPALPEYYYTAPVVGDPEARDSSAPPSSHEMISLGCFPAGAPSGTDSLALEAMSEASHQLTVGAITTRLSSPGDALSRIVPFMRKGFTSFDHRARRERYNLATLHMVTTLGRAHIGHPVSPGTPQTAVPAEKYPVNFQARHGGRLPWQQQREIAAPMCTFLSPAHHSVSSHPLLQGT</sequence>
<reference evidence="1" key="1">
    <citation type="journal article" date="2022" name="bioRxiv">
        <title>Genomics of Preaxostyla Flagellates Illuminates Evolutionary Transitions and the Path Towards Mitochondrial Loss.</title>
        <authorList>
            <person name="Novak L.V.F."/>
            <person name="Treitli S.C."/>
            <person name="Pyrih J."/>
            <person name="Halakuc P."/>
            <person name="Pipaliya S.V."/>
            <person name="Vacek V."/>
            <person name="Brzon O."/>
            <person name="Soukal P."/>
            <person name="Eme L."/>
            <person name="Dacks J.B."/>
            <person name="Karnkowska A."/>
            <person name="Elias M."/>
            <person name="Hampl V."/>
        </authorList>
    </citation>
    <scope>NUCLEOTIDE SEQUENCE</scope>
    <source>
        <strain evidence="1">RCP-MX</strain>
    </source>
</reference>